<evidence type="ECO:0000313" key="5">
    <source>
        <dbReference type="Proteomes" id="UP000184267"/>
    </source>
</evidence>
<keyword evidence="1" id="KW-0696">RNA-directed RNA polymerase</keyword>
<dbReference type="InterPro" id="IPR057596">
    <property type="entry name" value="RDRP_core"/>
</dbReference>
<dbReference type="OrthoDB" id="10055769at2759"/>
<comment type="similarity">
    <text evidence="1">Belongs to the RdRP family.</text>
</comment>
<dbReference type="OMA" id="KWTARFA"/>
<evidence type="ECO:0000259" key="3">
    <source>
        <dbReference type="Pfam" id="PF05183"/>
    </source>
</evidence>
<dbReference type="PANTHER" id="PTHR23079:SF14">
    <property type="entry name" value="RNA-DEPENDENT RNA POLYMERASE"/>
    <property type="match status" value="1"/>
</dbReference>
<feature type="region of interest" description="Disordered" evidence="2">
    <location>
        <begin position="1"/>
        <end position="29"/>
    </location>
</feature>
<dbReference type="AlphaFoldDB" id="A0A1M2V2C1"/>
<keyword evidence="1" id="KW-0808">Transferase</keyword>
<feature type="compositionally biased region" description="Basic and acidic residues" evidence="2">
    <location>
        <begin position="76"/>
        <end position="85"/>
    </location>
</feature>
<comment type="caution">
    <text evidence="4">The sequence shown here is derived from an EMBL/GenBank/DDBJ whole genome shotgun (WGS) entry which is preliminary data.</text>
</comment>
<feature type="region of interest" description="Disordered" evidence="2">
    <location>
        <begin position="58"/>
        <end position="161"/>
    </location>
</feature>
<comment type="catalytic activity">
    <reaction evidence="1">
        <text>RNA(n) + a ribonucleoside 5'-triphosphate = RNA(n+1) + diphosphate</text>
        <dbReference type="Rhea" id="RHEA:21248"/>
        <dbReference type="Rhea" id="RHEA-COMP:14527"/>
        <dbReference type="Rhea" id="RHEA-COMP:17342"/>
        <dbReference type="ChEBI" id="CHEBI:33019"/>
        <dbReference type="ChEBI" id="CHEBI:61557"/>
        <dbReference type="ChEBI" id="CHEBI:140395"/>
        <dbReference type="EC" id="2.7.7.48"/>
    </reaction>
</comment>
<keyword evidence="1" id="KW-0548">Nucleotidyltransferase</keyword>
<feature type="region of interest" description="Disordered" evidence="2">
    <location>
        <begin position="1152"/>
        <end position="1171"/>
    </location>
</feature>
<dbReference type="PANTHER" id="PTHR23079">
    <property type="entry name" value="RNA-DEPENDENT RNA POLYMERASE"/>
    <property type="match status" value="1"/>
</dbReference>
<dbReference type="Proteomes" id="UP000184267">
    <property type="component" value="Unassembled WGS sequence"/>
</dbReference>
<dbReference type="Pfam" id="PF05183">
    <property type="entry name" value="RdRP"/>
    <property type="match status" value="1"/>
</dbReference>
<keyword evidence="5" id="KW-1185">Reference proteome</keyword>
<evidence type="ECO:0000256" key="2">
    <source>
        <dbReference type="SAM" id="MobiDB-lite"/>
    </source>
</evidence>
<dbReference type="InterPro" id="IPR007855">
    <property type="entry name" value="RDRP"/>
</dbReference>
<organism evidence="4 5">
    <name type="scientific">Trametes pubescens</name>
    <name type="common">White-rot fungus</name>
    <dbReference type="NCBI Taxonomy" id="154538"/>
    <lineage>
        <taxon>Eukaryota</taxon>
        <taxon>Fungi</taxon>
        <taxon>Dikarya</taxon>
        <taxon>Basidiomycota</taxon>
        <taxon>Agaricomycotina</taxon>
        <taxon>Agaricomycetes</taxon>
        <taxon>Polyporales</taxon>
        <taxon>Polyporaceae</taxon>
        <taxon>Trametes</taxon>
    </lineage>
</organism>
<feature type="domain" description="RDRP core" evidence="3">
    <location>
        <begin position="377"/>
        <end position="1047"/>
    </location>
</feature>
<feature type="compositionally biased region" description="Low complexity" evidence="2">
    <location>
        <begin position="111"/>
        <end position="122"/>
    </location>
</feature>
<dbReference type="EMBL" id="MNAD01001723">
    <property type="protein sequence ID" value="OJT01697.1"/>
    <property type="molecule type" value="Genomic_DNA"/>
</dbReference>
<feature type="compositionally biased region" description="Low complexity" evidence="2">
    <location>
        <begin position="14"/>
        <end position="27"/>
    </location>
</feature>
<evidence type="ECO:0000256" key="1">
    <source>
        <dbReference type="RuleBase" id="RU363098"/>
    </source>
</evidence>
<gene>
    <name evidence="4" type="ORF">TRAPUB_7753</name>
</gene>
<proteinExistence type="inferred from homology"/>
<feature type="compositionally biased region" description="Basic and acidic residues" evidence="2">
    <location>
        <begin position="1"/>
        <end position="12"/>
    </location>
</feature>
<dbReference type="STRING" id="154538.A0A1M2V2C1"/>
<keyword evidence="1" id="KW-0694">RNA-binding</keyword>
<protein>
    <recommendedName>
        <fullName evidence="1">RNA-dependent RNA polymerase</fullName>
        <ecNumber evidence="1">2.7.7.48</ecNumber>
    </recommendedName>
</protein>
<reference evidence="4 5" key="1">
    <citation type="submission" date="2016-10" db="EMBL/GenBank/DDBJ databases">
        <title>Genome sequence of the basidiomycete white-rot fungus Trametes pubescens.</title>
        <authorList>
            <person name="Makela M.R."/>
            <person name="Granchi Z."/>
            <person name="Peng M."/>
            <person name="De Vries R.P."/>
            <person name="Grigoriev I."/>
            <person name="Riley R."/>
            <person name="Hilden K."/>
        </authorList>
    </citation>
    <scope>NUCLEOTIDE SEQUENCE [LARGE SCALE GENOMIC DNA]</scope>
    <source>
        <strain evidence="4 5">FBCC735</strain>
    </source>
</reference>
<evidence type="ECO:0000313" key="4">
    <source>
        <dbReference type="EMBL" id="OJT01697.1"/>
    </source>
</evidence>
<accession>A0A1M2V2C1</accession>
<dbReference type="GO" id="GO:0030422">
    <property type="term" value="P:siRNA processing"/>
    <property type="evidence" value="ECO:0007669"/>
    <property type="project" value="TreeGrafter"/>
</dbReference>
<name>A0A1M2V2C1_TRAPU</name>
<dbReference type="GO" id="GO:0003723">
    <property type="term" value="F:RNA binding"/>
    <property type="evidence" value="ECO:0007669"/>
    <property type="project" value="UniProtKB-KW"/>
</dbReference>
<dbReference type="GO" id="GO:0031380">
    <property type="term" value="C:nuclear RNA-directed RNA polymerase complex"/>
    <property type="evidence" value="ECO:0007669"/>
    <property type="project" value="TreeGrafter"/>
</dbReference>
<dbReference type="EC" id="2.7.7.48" evidence="1"/>
<sequence length="1266" mass="140725">MEPRDLNEDVRIPSRSGSSISLASQSSHYTDQLDEDLSIIIAEYDSGAEKENLYGIHDALSDAPSTTQPYGKRKRAADEESKEAPLRQVRRTTQEDAQTSSEGSKDTLLDSASSAGPSNNSSRTLLPTPPAFGHRPKPVPREHTNAPPVTKPPPHIPSARPSILVTAPPNPVAPPARAAVPPASTAALPPVLPPAPSLSALPVPPRTAAPVPDAPFVVPPGWRAPEPVIVAYSGPYYEPYLSPLPWGAQWALARYINRGFDLATVKFEKVAKLREQRKTAAAAEEVKKLVEETKKGGPAIMTADDQFATAYARELSTKLPWDELDKEERILHDYPLGGVGCNQDQPFCADDPDWYGGRVHFTARLQEVNLAKGEFKLELDRPVLGTSNRFARRFGSRRFIRIRIPQELLMSVKGDELSNYFRRPFIIGSAVFRAFYAKEKNVFLFRTNEVVGNGRDGTLSVMPSTAKSTTSQSEYSLTDLLTWHNALELNTEQTMVKWTARFALGLSNSVPGVRLEPANVRFIDDTICDAFKGPGKPPSEMQMTDGCGFANRALMRALEAKFPAWREEPTAIQCRIAGAKGLLCVYHDLTSKEEEAPAVWLRPSQIKIMHTSSPLHTRILPADADPALLTVDVLRASRMNTPARLAVETITNLAENGVPYSYFVNLCQAKLTERLDKLLLFDSDDPKSMQHLWNAVAREGSVINQRMARQSAGIARAAGLFARDYDDDQDDEDEDGLDALEKALREQSSAWWDDPVSGCPSGLEETCLTLIDAGFTPQTCPVLRAKLMEVAKKVVTMFKTKYRFAVPMSCSAFIVPDPYGVLGPNEIHVKCSRRDFIDQEGRQTDIVLGDVLVTRHPCKVPSDVQKVKAVFHERLRHYCNVIVVSTKSHTYQDVPLDRHLASLTGGGDYDGDTMEVFWDPALVHAFKEPDPRVFAVEPPEVQQCLKKNTETVAAFLARVPPSAPEEYRISALQDYLLAALRGSAYVSTYSIWWEKSTYSLGYQHKDTIFLAYMFCAILDGSKTGVTIDPVAFAKHKATWNSGKLGWKDEKHDCPLVKRDSSLGHFIMDTLSKHVHLICEHHRLRIEPHLGPLSKVPLDQDLARPYLDAERTAAELLADGQPGKSEELQRIKRHVEEMYAKVSEAKSIAAAPAKKLRGRKGSNAGASKSPFTDLPIERRQDILRERSKEFHAGPTGLPLRCFDDPTTIKASYAYYFDHERARLKWSRFPWDVAMRALCEIKAKARGGSKTLSGDFYPWMTISPAYLR</sequence>
<dbReference type="GO" id="GO:0003968">
    <property type="term" value="F:RNA-directed RNA polymerase activity"/>
    <property type="evidence" value="ECO:0007669"/>
    <property type="project" value="UniProtKB-KW"/>
</dbReference>